<comment type="similarity">
    <text evidence="8">Belongs to the TDD superfamily. DTWD1 family.</text>
</comment>
<evidence type="ECO:0000256" key="10">
    <source>
        <dbReference type="ARBA" id="ARBA00042508"/>
    </source>
</evidence>
<sequence length="278" mass="32626">MNNLKGCKPKLNKPFCQDLRTLSSEELKQVRCRLPGSNPFEGMKIKNGAFLDKLDGRTLCKKCGKSRKYFCYSCYIPLPEIENDIPIVKLPCFIDIIKHPRETDGKSTAIHASIIAAESVSIYTFPDIPHYNKEENVFLVFPDKNAIPLEDFSYNKYFGKCESKSEEISKNGLPPVRIIFIDSTWNQTKRIHCDERLKDLQCLQLTTRETLFWRYQKGKPKTYLSTIEAIYYFVKDFHLKFISDNYEGEYDNLLFFFKYMYEKIHTLYDPVSLLAYKE</sequence>
<evidence type="ECO:0000313" key="13">
    <source>
        <dbReference type="EMBL" id="KAB7506050.1"/>
    </source>
</evidence>
<evidence type="ECO:0000256" key="5">
    <source>
        <dbReference type="ARBA" id="ARBA00022694"/>
    </source>
</evidence>
<comment type="subcellular location">
    <subcellularLocation>
        <location evidence="1">Nucleus</location>
    </subcellularLocation>
</comment>
<gene>
    <name evidence="13" type="primary">DTWD1</name>
    <name evidence="13" type="ORF">Anas_00166</name>
</gene>
<dbReference type="Proteomes" id="UP000326759">
    <property type="component" value="Unassembled WGS sequence"/>
</dbReference>
<accession>A0A5N5TJG4</accession>
<feature type="domain" description="DTW" evidence="12">
    <location>
        <begin position="67"/>
        <end position="269"/>
    </location>
</feature>
<evidence type="ECO:0000259" key="12">
    <source>
        <dbReference type="SMART" id="SM01144"/>
    </source>
</evidence>
<dbReference type="OrthoDB" id="3173at2759"/>
<dbReference type="PANTHER" id="PTHR15627:SF8">
    <property type="entry name" value="TRNA-URIDINE AMINOCARBOXYPROPYLTRANSFERASE 1"/>
    <property type="match status" value="1"/>
</dbReference>
<organism evidence="13 14">
    <name type="scientific">Armadillidium nasatum</name>
    <dbReference type="NCBI Taxonomy" id="96803"/>
    <lineage>
        <taxon>Eukaryota</taxon>
        <taxon>Metazoa</taxon>
        <taxon>Ecdysozoa</taxon>
        <taxon>Arthropoda</taxon>
        <taxon>Crustacea</taxon>
        <taxon>Multicrustacea</taxon>
        <taxon>Malacostraca</taxon>
        <taxon>Eumalacostraca</taxon>
        <taxon>Peracarida</taxon>
        <taxon>Isopoda</taxon>
        <taxon>Oniscidea</taxon>
        <taxon>Crinocheta</taxon>
        <taxon>Armadillidiidae</taxon>
        <taxon>Armadillidium</taxon>
    </lineage>
</organism>
<dbReference type="AlphaFoldDB" id="A0A5N5TJG4"/>
<evidence type="ECO:0000256" key="8">
    <source>
        <dbReference type="ARBA" id="ARBA00038290"/>
    </source>
</evidence>
<evidence type="ECO:0000256" key="3">
    <source>
        <dbReference type="ARBA" id="ARBA00022679"/>
    </source>
</evidence>
<reference evidence="13 14" key="1">
    <citation type="journal article" date="2019" name="PLoS Biol.">
        <title>Sex chromosomes control vertical transmission of feminizing Wolbachia symbionts in an isopod.</title>
        <authorList>
            <person name="Becking T."/>
            <person name="Chebbi M.A."/>
            <person name="Giraud I."/>
            <person name="Moumen B."/>
            <person name="Laverre T."/>
            <person name="Caubet Y."/>
            <person name="Peccoud J."/>
            <person name="Gilbert C."/>
            <person name="Cordaux R."/>
        </authorList>
    </citation>
    <scope>NUCLEOTIDE SEQUENCE [LARGE SCALE GENOMIC DNA]</scope>
    <source>
        <strain evidence="13">ANa2</strain>
        <tissue evidence="13">Whole body excluding digestive tract and cuticle</tissue>
    </source>
</reference>
<evidence type="ECO:0000256" key="1">
    <source>
        <dbReference type="ARBA" id="ARBA00004123"/>
    </source>
</evidence>
<proteinExistence type="inferred from homology"/>
<dbReference type="InterPro" id="IPR005636">
    <property type="entry name" value="DTW"/>
</dbReference>
<keyword evidence="6" id="KW-0539">Nucleus</keyword>
<evidence type="ECO:0000313" key="14">
    <source>
        <dbReference type="Proteomes" id="UP000326759"/>
    </source>
</evidence>
<dbReference type="GO" id="GO:0005634">
    <property type="term" value="C:nucleus"/>
    <property type="evidence" value="ECO:0007669"/>
    <property type="project" value="UniProtKB-SubCell"/>
</dbReference>
<dbReference type="InterPro" id="IPR051521">
    <property type="entry name" value="tRNA_Mod/Golgi_Maint"/>
</dbReference>
<evidence type="ECO:0000256" key="7">
    <source>
        <dbReference type="ARBA" id="ARBA00037050"/>
    </source>
</evidence>
<dbReference type="EMBL" id="SEYY01001018">
    <property type="protein sequence ID" value="KAB7506050.1"/>
    <property type="molecule type" value="Genomic_DNA"/>
</dbReference>
<evidence type="ECO:0000256" key="9">
    <source>
        <dbReference type="ARBA" id="ARBA00039242"/>
    </source>
</evidence>
<dbReference type="PANTHER" id="PTHR15627">
    <property type="entry name" value="NATURAL KILLER CELL-SPECIFIC ANTIGEN KLIP1"/>
    <property type="match status" value="1"/>
</dbReference>
<comment type="function">
    <text evidence="7">Catalyzes the formation of 3-(3-amino-3-carboxypropyl)uridine (acp3U) at position 20 in the D-loop of several cytoplasmic tRNAs (acp3U(20)).</text>
</comment>
<dbReference type="GO" id="GO:0016432">
    <property type="term" value="F:tRNA-uridine aminocarboxypropyltransferase activity"/>
    <property type="evidence" value="ECO:0007669"/>
    <property type="project" value="UniProtKB-EC"/>
</dbReference>
<dbReference type="GO" id="GO:0006400">
    <property type="term" value="P:tRNA modification"/>
    <property type="evidence" value="ECO:0007669"/>
    <property type="project" value="TreeGrafter"/>
</dbReference>
<evidence type="ECO:0000256" key="2">
    <source>
        <dbReference type="ARBA" id="ARBA00012386"/>
    </source>
</evidence>
<keyword evidence="5" id="KW-0819">tRNA processing</keyword>
<comment type="catalytic activity">
    <reaction evidence="11">
        <text>a uridine in tRNA + S-adenosyl-L-methionine = a 3-[(3S)-3-amino-3-carboxypropyl]uridine in tRNA + S-methyl-5'-thioadenosine + H(+)</text>
        <dbReference type="Rhea" id="RHEA:62432"/>
        <dbReference type="Rhea" id="RHEA-COMP:13339"/>
        <dbReference type="Rhea" id="RHEA-COMP:16092"/>
        <dbReference type="ChEBI" id="CHEBI:15378"/>
        <dbReference type="ChEBI" id="CHEBI:17509"/>
        <dbReference type="ChEBI" id="CHEBI:59789"/>
        <dbReference type="ChEBI" id="CHEBI:65315"/>
        <dbReference type="ChEBI" id="CHEBI:82930"/>
        <dbReference type="EC" id="2.5.1.25"/>
    </reaction>
</comment>
<keyword evidence="14" id="KW-1185">Reference proteome</keyword>
<keyword evidence="4" id="KW-0949">S-adenosyl-L-methionine</keyword>
<keyword evidence="3" id="KW-0808">Transferase</keyword>
<dbReference type="Pfam" id="PF03942">
    <property type="entry name" value="DTW"/>
    <property type="match status" value="1"/>
</dbReference>
<comment type="caution">
    <text evidence="13">The sequence shown here is derived from an EMBL/GenBank/DDBJ whole genome shotgun (WGS) entry which is preliminary data.</text>
</comment>
<dbReference type="EC" id="2.5.1.25" evidence="2"/>
<evidence type="ECO:0000256" key="11">
    <source>
        <dbReference type="ARBA" id="ARBA00048718"/>
    </source>
</evidence>
<evidence type="ECO:0000256" key="6">
    <source>
        <dbReference type="ARBA" id="ARBA00023242"/>
    </source>
</evidence>
<protein>
    <recommendedName>
        <fullName evidence="9">tRNA-uridine aminocarboxypropyltransferase 1</fullName>
        <ecNumber evidence="2">2.5.1.25</ecNumber>
    </recommendedName>
    <alternativeName>
        <fullName evidence="10">DTW domain-containing protein 1</fullName>
    </alternativeName>
</protein>
<dbReference type="SMART" id="SM01144">
    <property type="entry name" value="DTW"/>
    <property type="match status" value="1"/>
</dbReference>
<name>A0A5N5TJG4_9CRUS</name>
<evidence type="ECO:0000256" key="4">
    <source>
        <dbReference type="ARBA" id="ARBA00022691"/>
    </source>
</evidence>